<keyword evidence="2 4" id="KW-0378">Hydrolase</keyword>
<dbReference type="AlphaFoldDB" id="A0A1T5DKI8"/>
<evidence type="ECO:0000259" key="5">
    <source>
        <dbReference type="Pfam" id="PF00082"/>
    </source>
</evidence>
<evidence type="ECO:0000256" key="1">
    <source>
        <dbReference type="ARBA" id="ARBA00022670"/>
    </source>
</evidence>
<dbReference type="InterPro" id="IPR000209">
    <property type="entry name" value="Peptidase_S8/S53_dom"/>
</dbReference>
<dbReference type="PROSITE" id="PS51892">
    <property type="entry name" value="SUBTILASE"/>
    <property type="match status" value="1"/>
</dbReference>
<dbReference type="RefSeq" id="WP_082214252.1">
    <property type="nucleotide sequence ID" value="NZ_FUZA01000002.1"/>
</dbReference>
<accession>A0A1T5DKI8</accession>
<feature type="active site" description="Charge relay system" evidence="4">
    <location>
        <position position="218"/>
    </location>
</feature>
<evidence type="ECO:0000256" key="3">
    <source>
        <dbReference type="ARBA" id="ARBA00022825"/>
    </source>
</evidence>
<evidence type="ECO:0000256" key="2">
    <source>
        <dbReference type="ARBA" id="ARBA00022801"/>
    </source>
</evidence>
<evidence type="ECO:0000313" key="6">
    <source>
        <dbReference type="EMBL" id="SKB72258.1"/>
    </source>
</evidence>
<gene>
    <name evidence="6" type="ORF">SAMN05660293_01694</name>
</gene>
<dbReference type="InterPro" id="IPR036852">
    <property type="entry name" value="Peptidase_S8/S53_dom_sf"/>
</dbReference>
<dbReference type="InterPro" id="IPR023828">
    <property type="entry name" value="Peptidase_S8_Ser-AS"/>
</dbReference>
<comment type="similarity">
    <text evidence="4">Belongs to the peptidase S8 family.</text>
</comment>
<organism evidence="6 7">
    <name type="scientific">Dyadobacter psychrophilus</name>
    <dbReference type="NCBI Taxonomy" id="651661"/>
    <lineage>
        <taxon>Bacteria</taxon>
        <taxon>Pseudomonadati</taxon>
        <taxon>Bacteroidota</taxon>
        <taxon>Cytophagia</taxon>
        <taxon>Cytophagales</taxon>
        <taxon>Spirosomataceae</taxon>
        <taxon>Dyadobacter</taxon>
    </lineage>
</organism>
<dbReference type="PANTHER" id="PTHR42884">
    <property type="entry name" value="PROPROTEIN CONVERTASE SUBTILISIN/KEXIN-RELATED"/>
    <property type="match status" value="1"/>
</dbReference>
<feature type="active site" description="Charge relay system" evidence="4">
    <location>
        <position position="477"/>
    </location>
</feature>
<dbReference type="SUPFAM" id="SSF52743">
    <property type="entry name" value="Subtilisin-like"/>
    <property type="match status" value="1"/>
</dbReference>
<dbReference type="STRING" id="651661.SAMN05660293_01694"/>
<name>A0A1T5DKI8_9BACT</name>
<dbReference type="GO" id="GO:0016485">
    <property type="term" value="P:protein processing"/>
    <property type="evidence" value="ECO:0007669"/>
    <property type="project" value="TreeGrafter"/>
</dbReference>
<evidence type="ECO:0000313" key="7">
    <source>
        <dbReference type="Proteomes" id="UP000190897"/>
    </source>
</evidence>
<keyword evidence="1 4" id="KW-0645">Protease</keyword>
<dbReference type="Pfam" id="PF00082">
    <property type="entry name" value="Peptidase_S8"/>
    <property type="match status" value="1"/>
</dbReference>
<protein>
    <submittedName>
        <fullName evidence="6">Lamin Tail Domain</fullName>
    </submittedName>
</protein>
<dbReference type="SUPFAM" id="SSF74853">
    <property type="entry name" value="Lamin A/C globular tail domain"/>
    <property type="match status" value="1"/>
</dbReference>
<dbReference type="Proteomes" id="UP000190897">
    <property type="component" value="Unassembled WGS sequence"/>
</dbReference>
<keyword evidence="7" id="KW-1185">Reference proteome</keyword>
<dbReference type="InterPro" id="IPR036415">
    <property type="entry name" value="Lamin_tail_dom_sf"/>
</dbReference>
<evidence type="ECO:0000256" key="4">
    <source>
        <dbReference type="PROSITE-ProRule" id="PRU01240"/>
    </source>
</evidence>
<dbReference type="PROSITE" id="PS00138">
    <property type="entry name" value="SUBTILASE_SER"/>
    <property type="match status" value="1"/>
</dbReference>
<dbReference type="GO" id="GO:0016020">
    <property type="term" value="C:membrane"/>
    <property type="evidence" value="ECO:0007669"/>
    <property type="project" value="TreeGrafter"/>
</dbReference>
<feature type="active site" description="Charge relay system" evidence="4">
    <location>
        <position position="265"/>
    </location>
</feature>
<proteinExistence type="inferred from homology"/>
<dbReference type="OrthoDB" id="291334at2"/>
<dbReference type="GO" id="GO:0004252">
    <property type="term" value="F:serine-type endopeptidase activity"/>
    <property type="evidence" value="ECO:0007669"/>
    <property type="project" value="UniProtKB-UniRule"/>
</dbReference>
<dbReference type="InterPro" id="IPR022398">
    <property type="entry name" value="Peptidase_S8_His-AS"/>
</dbReference>
<dbReference type="Gene3D" id="3.40.50.200">
    <property type="entry name" value="Peptidase S8/S53 domain"/>
    <property type="match status" value="1"/>
</dbReference>
<dbReference type="EMBL" id="FUZA01000002">
    <property type="protein sequence ID" value="SKB72258.1"/>
    <property type="molecule type" value="Genomic_DNA"/>
</dbReference>
<feature type="domain" description="Peptidase S8/S53" evidence="5">
    <location>
        <begin position="211"/>
        <end position="515"/>
    </location>
</feature>
<dbReference type="InterPro" id="IPR015500">
    <property type="entry name" value="Peptidase_S8_subtilisin-rel"/>
</dbReference>
<keyword evidence="3 4" id="KW-0720">Serine protease</keyword>
<dbReference type="PRINTS" id="PR00723">
    <property type="entry name" value="SUBTILISIN"/>
</dbReference>
<dbReference type="PANTHER" id="PTHR42884:SF14">
    <property type="entry name" value="NEUROENDOCRINE CONVERTASE 1"/>
    <property type="match status" value="1"/>
</dbReference>
<reference evidence="7" key="1">
    <citation type="submission" date="2017-02" db="EMBL/GenBank/DDBJ databases">
        <authorList>
            <person name="Varghese N."/>
            <person name="Submissions S."/>
        </authorList>
    </citation>
    <scope>NUCLEOTIDE SEQUENCE [LARGE SCALE GENOMIC DNA]</scope>
    <source>
        <strain evidence="7">DSM 22270</strain>
    </source>
</reference>
<dbReference type="PROSITE" id="PS00137">
    <property type="entry name" value="SUBTILASE_HIS"/>
    <property type="match status" value="1"/>
</dbReference>
<sequence length="688" mass="74582">MPNDNALYTYRNGKKVALYKKDDQFVARTSADNIANLGIDKIEKVSPSAFRATVSPERLDELMVESRELAPTHHAYQLQDTNQEFLITDRIMVTFKDKPTPEHLSAFIAKYALVIKNQYSDVDFLFQLTNQSGMNPVKMIVKINEEEPSVQIAEHDLIQRVTKYLTLPADTSFDLQWHLHKHTPAADDFDPRCSSRCEEAWQLLDNFGSADVVIGLADDGCKLDHDDFNSLGKFAGWGYFVNDILVKKTDIGADPNGMYAPGNNHGTSCAGVIAGEVDGTLTVGAAPGCKLLPIKWESSDGGGLFIDDNKMMLTLQYISDKVDVFSNSWGSSPEMNFSQQVVNRIKSLALTGGRRGKGIVFLWASGNENCPIEHSGTQDIPFDHGVRVQGGSLVWVGVQKSKVFSHNLVDIPGVMHIAALASTAQRSHYSNYGPGISLTAPTNNVHTYYRLAVEGKGVVTTTGDSITAVTEDFGGTSSATPLTAGIAGLVISANPDLNALEVISVLQSTASKDLNETPYPRTPPANFDNDTSWDISPVFASDFQNAGHADGTWSPWFGFGRVDAFEAVKKALTMRLGGADPVVPAVKIRSAVVNPAGNDHNKEKVTLENQSNVPVSIEGWALVDKNNRAQILTGSIPPVSSMSIDLKTNKIILANTGGTIILKDIAGNQVHRVAYTGAQVKPGMELVF</sequence>